<gene>
    <name evidence="4" type="ORF">UX85_C0001G0145</name>
</gene>
<accession>A0A0G1RXT5</accession>
<dbReference type="SUPFAM" id="SSF54631">
    <property type="entry name" value="CBS-domain pair"/>
    <property type="match status" value="2"/>
</dbReference>
<organism evidence="4 5">
    <name type="scientific">Candidatus Beckwithbacteria bacterium GW2011_GWB1_47_15</name>
    <dbReference type="NCBI Taxonomy" id="1618371"/>
    <lineage>
        <taxon>Bacteria</taxon>
        <taxon>Candidatus Beckwithiibacteriota</taxon>
    </lineage>
</organism>
<feature type="domain" description="CBS" evidence="3">
    <location>
        <begin position="211"/>
        <end position="268"/>
    </location>
</feature>
<dbReference type="InterPro" id="IPR046342">
    <property type="entry name" value="CBS_dom_sf"/>
</dbReference>
<comment type="caution">
    <text evidence="4">The sequence shown here is derived from an EMBL/GenBank/DDBJ whole genome shotgun (WGS) entry which is preliminary data.</text>
</comment>
<name>A0A0G1RXT5_9BACT</name>
<dbReference type="Pfam" id="PF00571">
    <property type="entry name" value="CBS"/>
    <property type="match status" value="3"/>
</dbReference>
<feature type="domain" description="CBS" evidence="3">
    <location>
        <begin position="132"/>
        <end position="189"/>
    </location>
</feature>
<dbReference type="PANTHER" id="PTHR43080:SF2">
    <property type="entry name" value="CBS DOMAIN-CONTAINING PROTEIN"/>
    <property type="match status" value="1"/>
</dbReference>
<evidence type="ECO:0000256" key="1">
    <source>
        <dbReference type="ARBA" id="ARBA00023122"/>
    </source>
</evidence>
<protein>
    <recommendedName>
        <fullName evidence="3">CBS domain-containing protein</fullName>
    </recommendedName>
</protein>
<dbReference type="CDD" id="cd02205">
    <property type="entry name" value="CBS_pair_SF"/>
    <property type="match status" value="2"/>
</dbReference>
<dbReference type="SMART" id="SM00116">
    <property type="entry name" value="CBS"/>
    <property type="match status" value="4"/>
</dbReference>
<dbReference type="Proteomes" id="UP000033860">
    <property type="component" value="Unassembled WGS sequence"/>
</dbReference>
<dbReference type="PANTHER" id="PTHR43080">
    <property type="entry name" value="CBS DOMAIN-CONTAINING PROTEIN CBSX3, MITOCHONDRIAL"/>
    <property type="match status" value="1"/>
</dbReference>
<feature type="domain" description="CBS" evidence="3">
    <location>
        <begin position="69"/>
        <end position="127"/>
    </location>
</feature>
<dbReference type="PROSITE" id="PS51371">
    <property type="entry name" value="CBS"/>
    <property type="match status" value="3"/>
</dbReference>
<reference evidence="4 5" key="1">
    <citation type="journal article" date="2015" name="Nature">
        <title>rRNA introns, odd ribosomes, and small enigmatic genomes across a large radiation of phyla.</title>
        <authorList>
            <person name="Brown C.T."/>
            <person name="Hug L.A."/>
            <person name="Thomas B.C."/>
            <person name="Sharon I."/>
            <person name="Castelle C.J."/>
            <person name="Singh A."/>
            <person name="Wilkins M.J."/>
            <person name="Williams K.H."/>
            <person name="Banfield J.F."/>
        </authorList>
    </citation>
    <scope>NUCLEOTIDE SEQUENCE [LARGE SCALE GENOMIC DNA]</scope>
</reference>
<dbReference type="EMBL" id="LCNT01000001">
    <property type="protein sequence ID" value="KKU61931.1"/>
    <property type="molecule type" value="Genomic_DNA"/>
</dbReference>
<dbReference type="InterPro" id="IPR000644">
    <property type="entry name" value="CBS_dom"/>
</dbReference>
<evidence type="ECO:0000313" key="4">
    <source>
        <dbReference type="EMBL" id="KKU61931.1"/>
    </source>
</evidence>
<keyword evidence="1 2" id="KW-0129">CBS domain</keyword>
<sequence>MSILAKDFLKTEGILTGEPNDSLASALAKLNSSHGAVFVTEGKKLLGLISPYHVLYRSNFPGESKLKNCLFRPPKLSPDTPVAKIARLMVESKVYYLPVVDLEDNLLGIVSYRRILRWLKDNGLIGEFGDLMKPKAMISIKEDEALGRARTLMKPGGVSRLMVTAPSGKLIGILTRYDLRLALAEPQNSQKSWSRAGSKDGLADRQVRPYIKRAVATLGRDKDIKQAIELILTRTIGSVVLVNNKYQPVGLVSVHDILNRLAEREQGSKNPLSFNLPDGFRYRETLKRKVRKSFRKLSRRGKILTYRVTVKQKLNRAGKVSRYEVIIGVKLPNRAELSTKVVEYDAVKAVNQALDKIAAQME</sequence>
<dbReference type="AlphaFoldDB" id="A0A0G1RXT5"/>
<proteinExistence type="predicted"/>
<dbReference type="Gene3D" id="3.10.580.10">
    <property type="entry name" value="CBS-domain"/>
    <property type="match status" value="2"/>
</dbReference>
<evidence type="ECO:0000256" key="2">
    <source>
        <dbReference type="PROSITE-ProRule" id="PRU00703"/>
    </source>
</evidence>
<dbReference type="InterPro" id="IPR051257">
    <property type="entry name" value="Diverse_CBS-Domain"/>
</dbReference>
<evidence type="ECO:0000313" key="5">
    <source>
        <dbReference type="Proteomes" id="UP000033860"/>
    </source>
</evidence>
<evidence type="ECO:0000259" key="3">
    <source>
        <dbReference type="PROSITE" id="PS51371"/>
    </source>
</evidence>